<dbReference type="PANTHER" id="PTHR31900:SF30">
    <property type="entry name" value="SUPERFAMILY PROTEIN, PUTATIVE-RELATED"/>
    <property type="match status" value="1"/>
</dbReference>
<dbReference type="AlphaFoldDB" id="A0ABC9D8N1"/>
<dbReference type="EMBL" id="OZ075141">
    <property type="protein sequence ID" value="CAL5033212.1"/>
    <property type="molecule type" value="Genomic_DNA"/>
</dbReference>
<evidence type="ECO:0000259" key="1">
    <source>
        <dbReference type="Pfam" id="PF23622"/>
    </source>
</evidence>
<evidence type="ECO:0000313" key="3">
    <source>
        <dbReference type="Proteomes" id="UP001497457"/>
    </source>
</evidence>
<feature type="domain" description="At1g61320/AtMIF1 LRR" evidence="1">
    <location>
        <begin position="156"/>
        <end position="349"/>
    </location>
</feature>
<proteinExistence type="predicted"/>
<keyword evidence="3" id="KW-1185">Reference proteome</keyword>
<dbReference type="PANTHER" id="PTHR31900">
    <property type="entry name" value="F-BOX/RNI SUPERFAMILY PROTEIN-RELATED"/>
    <property type="match status" value="1"/>
</dbReference>
<evidence type="ECO:0000313" key="2">
    <source>
        <dbReference type="EMBL" id="CAL5033212.1"/>
    </source>
</evidence>
<gene>
    <name evidence="2" type="ORF">URODEC1_LOCUS82589</name>
</gene>
<dbReference type="InterPro" id="IPR050232">
    <property type="entry name" value="FBL13/AtMIF1-like"/>
</dbReference>
<dbReference type="SUPFAM" id="SSF52047">
    <property type="entry name" value="RNI-like"/>
    <property type="match status" value="1"/>
</dbReference>
<name>A0ABC9D8N1_9POAL</name>
<dbReference type="Proteomes" id="UP001497457">
    <property type="component" value="Chromosome 31b"/>
</dbReference>
<dbReference type="Gene3D" id="3.80.10.10">
    <property type="entry name" value="Ribonuclease Inhibitor"/>
    <property type="match status" value="1"/>
</dbReference>
<reference evidence="3" key="1">
    <citation type="submission" date="2024-06" db="EMBL/GenBank/DDBJ databases">
        <authorList>
            <person name="Ryan C."/>
        </authorList>
    </citation>
    <scope>NUCLEOTIDE SEQUENCE [LARGE SCALE GENOMIC DNA]</scope>
</reference>
<accession>A0ABC9D8N1</accession>
<dbReference type="InterPro" id="IPR055357">
    <property type="entry name" value="LRR_At1g61320_AtMIF1"/>
</dbReference>
<dbReference type="Pfam" id="PF23622">
    <property type="entry name" value="LRR_At1g61320_AtMIF1"/>
    <property type="match status" value="1"/>
</dbReference>
<organism evidence="2 3">
    <name type="scientific">Urochloa decumbens</name>
    <dbReference type="NCBI Taxonomy" id="240449"/>
    <lineage>
        <taxon>Eukaryota</taxon>
        <taxon>Viridiplantae</taxon>
        <taxon>Streptophyta</taxon>
        <taxon>Embryophyta</taxon>
        <taxon>Tracheophyta</taxon>
        <taxon>Spermatophyta</taxon>
        <taxon>Magnoliopsida</taxon>
        <taxon>Liliopsida</taxon>
        <taxon>Poales</taxon>
        <taxon>Poaceae</taxon>
        <taxon>PACMAD clade</taxon>
        <taxon>Panicoideae</taxon>
        <taxon>Panicodae</taxon>
        <taxon>Paniceae</taxon>
        <taxon>Melinidinae</taxon>
        <taxon>Urochloa</taxon>
    </lineage>
</organism>
<protein>
    <recommendedName>
        <fullName evidence="1">At1g61320/AtMIF1 LRR domain-containing protein</fullName>
    </recommendedName>
</protein>
<sequence length="490" mass="54505">MAAARGDRLSALPDATSCPGGWRRAHAAVPVIDLADPPPGEHHLDKRIAFSDLVCGAVLGRDAGAPVRALRLRSKTCPVYSTFHQCVLLALAAGAKDVDVRLREIASSPYRVEEDPPETRLCPNTNAYFDKTSTYLEPNRFHWMTCPPLPGGIAIDSLRTLFLRRIADDGNIRSLVLRCPGLVELTVEECPTIEGISFSSTRLRSFTLRCCHKIRRLAVDAPRLRSLRYHGALPDQALFSMLNCPEAALLDISLCERVEGEKMANVPCVAEFNGRHRNLACLCLWSRPVMMFSGMKLSSELANVKRLELKGHLGDNIALSAVVGALEKAPNLETLTLYFMPTDIRKEDYFKPRPEIENGGGGKTMDSNIDVPQDVLERQIRCLESTLKRIDLVDLQGRLLERQLAKFQLAKAMQLLELSATFANCGDKHKNEMMRELTSWRANRQGKLWFDGSITTADDIVVEATASQSVLGEPEVMPYHSWLSWIGMLL</sequence>
<dbReference type="InterPro" id="IPR032675">
    <property type="entry name" value="LRR_dom_sf"/>
</dbReference>
<reference evidence="2 3" key="2">
    <citation type="submission" date="2024-10" db="EMBL/GenBank/DDBJ databases">
        <authorList>
            <person name="Ryan C."/>
        </authorList>
    </citation>
    <scope>NUCLEOTIDE SEQUENCE [LARGE SCALE GENOMIC DNA]</scope>
</reference>